<name>A0ACB9IUA7_9ASTR</name>
<proteinExistence type="predicted"/>
<evidence type="ECO:0000313" key="1">
    <source>
        <dbReference type="EMBL" id="KAI3811021.1"/>
    </source>
</evidence>
<comment type="caution">
    <text evidence="1">The sequence shown here is derived from an EMBL/GenBank/DDBJ whole genome shotgun (WGS) entry which is preliminary data.</text>
</comment>
<reference evidence="1 2" key="2">
    <citation type="journal article" date="2022" name="Mol. Ecol. Resour.">
        <title>The genomes of chicory, endive, great burdock and yacon provide insights into Asteraceae paleo-polyploidization history and plant inulin production.</title>
        <authorList>
            <person name="Fan W."/>
            <person name="Wang S."/>
            <person name="Wang H."/>
            <person name="Wang A."/>
            <person name="Jiang F."/>
            <person name="Liu H."/>
            <person name="Zhao H."/>
            <person name="Xu D."/>
            <person name="Zhang Y."/>
        </authorList>
    </citation>
    <scope>NUCLEOTIDE SEQUENCE [LARGE SCALE GENOMIC DNA]</scope>
    <source>
        <strain evidence="2">cv. Yunnan</strain>
        <tissue evidence="1">Leaves</tissue>
    </source>
</reference>
<accession>A0ACB9IUA7</accession>
<dbReference type="Proteomes" id="UP001056120">
    <property type="component" value="Linkage Group LG07"/>
</dbReference>
<keyword evidence="2" id="KW-1185">Reference proteome</keyword>
<gene>
    <name evidence="1" type="ORF">L1987_20736</name>
</gene>
<evidence type="ECO:0000313" key="2">
    <source>
        <dbReference type="Proteomes" id="UP001056120"/>
    </source>
</evidence>
<dbReference type="EMBL" id="CM042024">
    <property type="protein sequence ID" value="KAI3811021.1"/>
    <property type="molecule type" value="Genomic_DNA"/>
</dbReference>
<sequence>MCSDLLLALLQNSPEGSVLLGTISYGRPSTVVSDYRNDPRIMFDDLEWFAHHVNLKNVNMSHEMHTKVDEYGGPAEHGSPSSVNYSFSNFSFKNLSQLASINYDFLTKGLKDDQPTKPNVILLKYPCTPEGPLWRHEKL</sequence>
<organism evidence="1 2">
    <name type="scientific">Smallanthus sonchifolius</name>
    <dbReference type="NCBI Taxonomy" id="185202"/>
    <lineage>
        <taxon>Eukaryota</taxon>
        <taxon>Viridiplantae</taxon>
        <taxon>Streptophyta</taxon>
        <taxon>Embryophyta</taxon>
        <taxon>Tracheophyta</taxon>
        <taxon>Spermatophyta</taxon>
        <taxon>Magnoliopsida</taxon>
        <taxon>eudicotyledons</taxon>
        <taxon>Gunneridae</taxon>
        <taxon>Pentapetalae</taxon>
        <taxon>asterids</taxon>
        <taxon>campanulids</taxon>
        <taxon>Asterales</taxon>
        <taxon>Asteraceae</taxon>
        <taxon>Asteroideae</taxon>
        <taxon>Heliantheae alliance</taxon>
        <taxon>Millerieae</taxon>
        <taxon>Smallanthus</taxon>
    </lineage>
</organism>
<protein>
    <submittedName>
        <fullName evidence="1">Uncharacterized protein</fullName>
    </submittedName>
</protein>
<reference evidence="2" key="1">
    <citation type="journal article" date="2022" name="Mol. Ecol. Resour.">
        <title>The genomes of chicory, endive, great burdock and yacon provide insights into Asteraceae palaeo-polyploidization history and plant inulin production.</title>
        <authorList>
            <person name="Fan W."/>
            <person name="Wang S."/>
            <person name="Wang H."/>
            <person name="Wang A."/>
            <person name="Jiang F."/>
            <person name="Liu H."/>
            <person name="Zhao H."/>
            <person name="Xu D."/>
            <person name="Zhang Y."/>
        </authorList>
    </citation>
    <scope>NUCLEOTIDE SEQUENCE [LARGE SCALE GENOMIC DNA]</scope>
    <source>
        <strain evidence="2">cv. Yunnan</strain>
    </source>
</reference>